<feature type="region of interest" description="Disordered" evidence="1">
    <location>
        <begin position="206"/>
        <end position="238"/>
    </location>
</feature>
<proteinExistence type="predicted"/>
<dbReference type="EMBL" id="ML119895">
    <property type="protein sequence ID" value="RPA71852.1"/>
    <property type="molecule type" value="Genomic_DNA"/>
</dbReference>
<protein>
    <submittedName>
        <fullName evidence="2">Uncharacterized protein</fullName>
    </submittedName>
</protein>
<organism evidence="2 3">
    <name type="scientific">Ascobolus immersus RN42</name>
    <dbReference type="NCBI Taxonomy" id="1160509"/>
    <lineage>
        <taxon>Eukaryota</taxon>
        <taxon>Fungi</taxon>
        <taxon>Dikarya</taxon>
        <taxon>Ascomycota</taxon>
        <taxon>Pezizomycotina</taxon>
        <taxon>Pezizomycetes</taxon>
        <taxon>Pezizales</taxon>
        <taxon>Ascobolaceae</taxon>
        <taxon>Ascobolus</taxon>
    </lineage>
</organism>
<feature type="compositionally biased region" description="Acidic residues" evidence="1">
    <location>
        <begin position="221"/>
        <end position="238"/>
    </location>
</feature>
<dbReference type="AlphaFoldDB" id="A0A3N4HBP6"/>
<evidence type="ECO:0000313" key="2">
    <source>
        <dbReference type="EMBL" id="RPA71852.1"/>
    </source>
</evidence>
<dbReference type="Proteomes" id="UP000275078">
    <property type="component" value="Unassembled WGS sequence"/>
</dbReference>
<sequence length="238" mass="27220">MASQTPPELNIDNTVFADVGVHGRIVQKYFPAFFTPGKATEDYVTSFAEEHFKEKILEYRLGSRMHFIVSLCTTNSYFATHQMGNRAARIKKQQTGKDFWAELEATVHDYLWECRGIYLSLLALVRLSPEFKNDIESAITELREFIKDDFKLIKANPAFKSAFEVTNYGSALIRDFDLDTFFLEVDDSEYNCKDYSVYAKAMHLRGPSKAGSDVDTTEGRDSEDEFEGVNFPEDDSED</sequence>
<evidence type="ECO:0000313" key="3">
    <source>
        <dbReference type="Proteomes" id="UP000275078"/>
    </source>
</evidence>
<keyword evidence="3" id="KW-1185">Reference proteome</keyword>
<name>A0A3N4HBP6_ASCIM</name>
<gene>
    <name evidence="2" type="ORF">BJ508DRAFT_315241</name>
</gene>
<evidence type="ECO:0000256" key="1">
    <source>
        <dbReference type="SAM" id="MobiDB-lite"/>
    </source>
</evidence>
<reference evidence="2 3" key="1">
    <citation type="journal article" date="2018" name="Nat. Ecol. Evol.">
        <title>Pezizomycetes genomes reveal the molecular basis of ectomycorrhizal truffle lifestyle.</title>
        <authorList>
            <person name="Murat C."/>
            <person name="Payen T."/>
            <person name="Noel B."/>
            <person name="Kuo A."/>
            <person name="Morin E."/>
            <person name="Chen J."/>
            <person name="Kohler A."/>
            <person name="Krizsan K."/>
            <person name="Balestrini R."/>
            <person name="Da Silva C."/>
            <person name="Montanini B."/>
            <person name="Hainaut M."/>
            <person name="Levati E."/>
            <person name="Barry K.W."/>
            <person name="Belfiori B."/>
            <person name="Cichocki N."/>
            <person name="Clum A."/>
            <person name="Dockter R.B."/>
            <person name="Fauchery L."/>
            <person name="Guy J."/>
            <person name="Iotti M."/>
            <person name="Le Tacon F."/>
            <person name="Lindquist E.A."/>
            <person name="Lipzen A."/>
            <person name="Malagnac F."/>
            <person name="Mello A."/>
            <person name="Molinier V."/>
            <person name="Miyauchi S."/>
            <person name="Poulain J."/>
            <person name="Riccioni C."/>
            <person name="Rubini A."/>
            <person name="Sitrit Y."/>
            <person name="Splivallo R."/>
            <person name="Traeger S."/>
            <person name="Wang M."/>
            <person name="Zifcakova L."/>
            <person name="Wipf D."/>
            <person name="Zambonelli A."/>
            <person name="Paolocci F."/>
            <person name="Nowrousian M."/>
            <person name="Ottonello S."/>
            <person name="Baldrian P."/>
            <person name="Spatafora J.W."/>
            <person name="Henrissat B."/>
            <person name="Nagy L.G."/>
            <person name="Aury J.M."/>
            <person name="Wincker P."/>
            <person name="Grigoriev I.V."/>
            <person name="Bonfante P."/>
            <person name="Martin F.M."/>
        </authorList>
    </citation>
    <scope>NUCLEOTIDE SEQUENCE [LARGE SCALE GENOMIC DNA]</scope>
    <source>
        <strain evidence="2 3">RN42</strain>
    </source>
</reference>
<accession>A0A3N4HBP6</accession>